<protein>
    <submittedName>
        <fullName evidence="1">Uncharacterized protein</fullName>
    </submittedName>
</protein>
<sequence length="202" mass="22903">MREGCVEPKTIKGKKALDQSKINLIENEYHCKCILVKYGKILERSWSEIRTSMNQKCLDKLKQYRSSTDEKEHVKPNRERKFLVFEKHLLSLFATCPICAGPAEARLTKVISTMVKINQCSAEEKSCQFSRITSCLRCCQGSTNLKINTLQSNDISTGPYNVVKASRVVRLKECPNAKAPCVPQVIEEAMKGVAQNWKQDSD</sequence>
<dbReference type="AlphaFoldDB" id="A0AAD9PSW0"/>
<proteinExistence type="predicted"/>
<evidence type="ECO:0000313" key="1">
    <source>
        <dbReference type="EMBL" id="KAK2548489.1"/>
    </source>
</evidence>
<accession>A0AAD9PSW0</accession>
<feature type="non-terminal residue" evidence="1">
    <location>
        <position position="1"/>
    </location>
</feature>
<organism evidence="1 2">
    <name type="scientific">Acropora cervicornis</name>
    <name type="common">Staghorn coral</name>
    <dbReference type="NCBI Taxonomy" id="6130"/>
    <lineage>
        <taxon>Eukaryota</taxon>
        <taxon>Metazoa</taxon>
        <taxon>Cnidaria</taxon>
        <taxon>Anthozoa</taxon>
        <taxon>Hexacorallia</taxon>
        <taxon>Scleractinia</taxon>
        <taxon>Astrocoeniina</taxon>
        <taxon>Acroporidae</taxon>
        <taxon>Acropora</taxon>
    </lineage>
</organism>
<name>A0AAD9PSW0_ACRCE</name>
<keyword evidence="2" id="KW-1185">Reference proteome</keyword>
<comment type="caution">
    <text evidence="1">The sequence shown here is derived from an EMBL/GenBank/DDBJ whole genome shotgun (WGS) entry which is preliminary data.</text>
</comment>
<dbReference type="Proteomes" id="UP001249851">
    <property type="component" value="Unassembled WGS sequence"/>
</dbReference>
<reference evidence="1" key="1">
    <citation type="journal article" date="2023" name="G3 (Bethesda)">
        <title>Whole genome assembly and annotation of the endangered Caribbean coral Acropora cervicornis.</title>
        <authorList>
            <person name="Selwyn J.D."/>
            <person name="Vollmer S.V."/>
        </authorList>
    </citation>
    <scope>NUCLEOTIDE SEQUENCE</scope>
    <source>
        <strain evidence="1">K2</strain>
    </source>
</reference>
<evidence type="ECO:0000313" key="2">
    <source>
        <dbReference type="Proteomes" id="UP001249851"/>
    </source>
</evidence>
<gene>
    <name evidence="1" type="ORF">P5673_031270</name>
</gene>
<dbReference type="EMBL" id="JARQWQ010000145">
    <property type="protein sequence ID" value="KAK2548489.1"/>
    <property type="molecule type" value="Genomic_DNA"/>
</dbReference>
<reference evidence="1" key="2">
    <citation type="journal article" date="2023" name="Science">
        <title>Genomic signatures of disease resistance in endangered staghorn corals.</title>
        <authorList>
            <person name="Vollmer S.V."/>
            <person name="Selwyn J.D."/>
            <person name="Despard B.A."/>
            <person name="Roesel C.L."/>
        </authorList>
    </citation>
    <scope>NUCLEOTIDE SEQUENCE</scope>
    <source>
        <strain evidence="1">K2</strain>
    </source>
</reference>